<proteinExistence type="inferred from homology"/>
<dbReference type="Pfam" id="PF00126">
    <property type="entry name" value="HTH_1"/>
    <property type="match status" value="1"/>
</dbReference>
<evidence type="ECO:0000313" key="8">
    <source>
        <dbReference type="Proteomes" id="UP000193247"/>
    </source>
</evidence>
<evidence type="ECO:0000256" key="3">
    <source>
        <dbReference type="ARBA" id="ARBA00023125"/>
    </source>
</evidence>
<comment type="caution">
    <text evidence="7">The sequence shown here is derived from an EMBL/GenBank/DDBJ whole genome shotgun (WGS) entry which is preliminary data.</text>
</comment>
<dbReference type="AlphaFoldDB" id="A0A1X2LP50"/>
<dbReference type="InterPro" id="IPR005119">
    <property type="entry name" value="LysR_subst-bd"/>
</dbReference>
<reference evidence="7 8" key="1">
    <citation type="submission" date="2017-04" db="EMBL/GenBank/DDBJ databases">
        <title>The new phylogeny of genus Mycobacterium.</title>
        <authorList>
            <person name="Tortoli E."/>
            <person name="Trovato A."/>
            <person name="Cirillo D.M."/>
        </authorList>
    </citation>
    <scope>NUCLEOTIDE SEQUENCE [LARGE SCALE GENOMIC DNA]</scope>
    <source>
        <strain evidence="7 8">TBL 1200985</strain>
    </source>
</reference>
<dbReference type="GO" id="GO:0003677">
    <property type="term" value="F:DNA binding"/>
    <property type="evidence" value="ECO:0007669"/>
    <property type="project" value="UniProtKB-KW"/>
</dbReference>
<comment type="similarity">
    <text evidence="1">Belongs to the LysR transcriptional regulatory family.</text>
</comment>
<dbReference type="GO" id="GO:0003700">
    <property type="term" value="F:DNA-binding transcription factor activity"/>
    <property type="evidence" value="ECO:0007669"/>
    <property type="project" value="InterPro"/>
</dbReference>
<evidence type="ECO:0000256" key="5">
    <source>
        <dbReference type="ARBA" id="ARBA00023163"/>
    </source>
</evidence>
<dbReference type="Pfam" id="PF03466">
    <property type="entry name" value="LysR_substrate"/>
    <property type="match status" value="1"/>
</dbReference>
<keyword evidence="2" id="KW-0805">Transcription regulation</keyword>
<dbReference type="InterPro" id="IPR036390">
    <property type="entry name" value="WH_DNA-bd_sf"/>
</dbReference>
<keyword evidence="4" id="KW-0010">Activator</keyword>
<accession>A0A1X2LP50</accession>
<keyword evidence="5" id="KW-0804">Transcription</keyword>
<keyword evidence="3" id="KW-0238">DNA-binding</keyword>
<dbReference type="InterPro" id="IPR000847">
    <property type="entry name" value="LysR_HTH_N"/>
</dbReference>
<dbReference type="PROSITE" id="PS50931">
    <property type="entry name" value="HTH_LYSR"/>
    <property type="match status" value="1"/>
</dbReference>
<dbReference type="OrthoDB" id="9803735at2"/>
<evidence type="ECO:0000256" key="1">
    <source>
        <dbReference type="ARBA" id="ARBA00009437"/>
    </source>
</evidence>
<dbReference type="STRING" id="1430326.B8W66_22125"/>
<dbReference type="SUPFAM" id="SSF46785">
    <property type="entry name" value="Winged helix' DNA-binding domain"/>
    <property type="match status" value="1"/>
</dbReference>
<evidence type="ECO:0000256" key="2">
    <source>
        <dbReference type="ARBA" id="ARBA00023015"/>
    </source>
</evidence>
<protein>
    <recommendedName>
        <fullName evidence="6">HTH lysR-type domain-containing protein</fullName>
    </recommendedName>
</protein>
<dbReference type="SUPFAM" id="SSF53850">
    <property type="entry name" value="Periplasmic binding protein-like II"/>
    <property type="match status" value="1"/>
</dbReference>
<evidence type="ECO:0000313" key="7">
    <source>
        <dbReference type="EMBL" id="OSC37024.1"/>
    </source>
</evidence>
<keyword evidence="8" id="KW-1185">Reference proteome</keyword>
<dbReference type="PANTHER" id="PTHR30346">
    <property type="entry name" value="TRANSCRIPTIONAL DUAL REGULATOR HCAR-RELATED"/>
    <property type="match status" value="1"/>
</dbReference>
<organism evidence="7 8">
    <name type="scientific">Mycobacterium decipiens</name>
    <dbReference type="NCBI Taxonomy" id="1430326"/>
    <lineage>
        <taxon>Bacteria</taxon>
        <taxon>Bacillati</taxon>
        <taxon>Actinomycetota</taxon>
        <taxon>Actinomycetes</taxon>
        <taxon>Mycobacteriales</taxon>
        <taxon>Mycobacteriaceae</taxon>
        <taxon>Mycobacterium</taxon>
    </lineage>
</organism>
<dbReference type="Gene3D" id="1.10.10.10">
    <property type="entry name" value="Winged helix-like DNA-binding domain superfamily/Winged helix DNA-binding domain"/>
    <property type="match status" value="1"/>
</dbReference>
<feature type="domain" description="HTH lysR-type" evidence="6">
    <location>
        <begin position="39"/>
        <end position="91"/>
    </location>
</feature>
<dbReference type="Gene3D" id="3.40.190.290">
    <property type="match status" value="1"/>
</dbReference>
<evidence type="ECO:0000259" key="6">
    <source>
        <dbReference type="PROSITE" id="PS50931"/>
    </source>
</evidence>
<name>A0A1X2LP50_9MYCO</name>
<dbReference type="Proteomes" id="UP000193247">
    <property type="component" value="Unassembled WGS sequence"/>
</dbReference>
<dbReference type="InterPro" id="IPR036388">
    <property type="entry name" value="WH-like_DNA-bd_sf"/>
</dbReference>
<dbReference type="CDD" id="cd08434">
    <property type="entry name" value="PBP2_GltC_like"/>
    <property type="match status" value="1"/>
</dbReference>
<dbReference type="PANTHER" id="PTHR30346:SF28">
    <property type="entry name" value="HTH-TYPE TRANSCRIPTIONAL REGULATOR CYNR"/>
    <property type="match status" value="1"/>
</dbReference>
<gene>
    <name evidence="7" type="ORF">B8W66_22125</name>
</gene>
<evidence type="ECO:0000256" key="4">
    <source>
        <dbReference type="ARBA" id="ARBA00023159"/>
    </source>
</evidence>
<dbReference type="GO" id="GO:0032993">
    <property type="term" value="C:protein-DNA complex"/>
    <property type="evidence" value="ECO:0007669"/>
    <property type="project" value="TreeGrafter"/>
</dbReference>
<sequence>MSGWLFRTPRFPTPIDQSNKLSNVFDQDLEWLRAISPELAIAVTVLDEQHVRRAAERLAMPQPTVSTVMRRLAEAIGAPLVQPSGRGIVATEAGRAFLPAARQALNQLRAARQDLQEVIDPDRGRIALGFVHSRGPRDVPRLLGAFLSAYPDIAFTLKQGGAPAMLDQLRAGDLDVVIVAPCPPTDSQLESLVLGEEQLYLTVASDHHLATQTSVDLREAATETFVGLTAQHSLRHVFDSLCQQAGFVPQLALEGEEHETLRGLVQAGLGVAVLPRATHHYPGLVEIALRDPTARRQVGAVWHKGRRLAPAARRFLTFLTTSGTKVLQGG</sequence>
<dbReference type="EMBL" id="NCXP01000048">
    <property type="protein sequence ID" value="OSC37024.1"/>
    <property type="molecule type" value="Genomic_DNA"/>
</dbReference>